<dbReference type="EMBL" id="BSDP01000001">
    <property type="protein sequence ID" value="GLI27508.1"/>
    <property type="molecule type" value="Genomic_DNA"/>
</dbReference>
<dbReference type="PANTHER" id="PTHR43610:SF1">
    <property type="entry name" value="N-ACETYLTRANSFERASE DOMAIN-CONTAINING PROTEIN"/>
    <property type="match status" value="1"/>
</dbReference>
<proteinExistence type="predicted"/>
<name>A0A9W6CS64_9MICO</name>
<evidence type="ECO:0000313" key="3">
    <source>
        <dbReference type="Proteomes" id="UP001144396"/>
    </source>
</evidence>
<dbReference type="PANTHER" id="PTHR43610">
    <property type="entry name" value="BLL6696 PROTEIN"/>
    <property type="match status" value="1"/>
</dbReference>
<dbReference type="Pfam" id="PF13302">
    <property type="entry name" value="Acetyltransf_3"/>
    <property type="match status" value="1"/>
</dbReference>
<dbReference type="InterPro" id="IPR016181">
    <property type="entry name" value="Acyl_CoA_acyltransferase"/>
</dbReference>
<feature type="domain" description="N-acetyltransferase" evidence="1">
    <location>
        <begin position="16"/>
        <end position="188"/>
    </location>
</feature>
<protein>
    <recommendedName>
        <fullName evidence="1">N-acetyltransferase domain-containing protein</fullName>
    </recommendedName>
</protein>
<dbReference type="GO" id="GO:0016747">
    <property type="term" value="F:acyltransferase activity, transferring groups other than amino-acyl groups"/>
    <property type="evidence" value="ECO:0007669"/>
    <property type="project" value="InterPro"/>
</dbReference>
<accession>A0A9W6CS64</accession>
<comment type="caution">
    <text evidence="2">The sequence shown here is derived from an EMBL/GenBank/DDBJ whole genome shotgun (WGS) entry which is preliminary data.</text>
</comment>
<dbReference type="InterPro" id="IPR000182">
    <property type="entry name" value="GNAT_dom"/>
</dbReference>
<evidence type="ECO:0000259" key="1">
    <source>
        <dbReference type="PROSITE" id="PS51186"/>
    </source>
</evidence>
<organism evidence="2 3">
    <name type="scientific">Agromyces rhizosphaerae</name>
    <dbReference type="NCBI Taxonomy" id="88374"/>
    <lineage>
        <taxon>Bacteria</taxon>
        <taxon>Bacillati</taxon>
        <taxon>Actinomycetota</taxon>
        <taxon>Actinomycetes</taxon>
        <taxon>Micrococcales</taxon>
        <taxon>Microbacteriaceae</taxon>
        <taxon>Agromyces</taxon>
    </lineage>
</organism>
<sequence length="216" mass="23217">MTATTPERVDLVGRFIRLTPLAESDLDELYDAIGSARVFASGYGGGPAGLPGDAAAFREFARGYYHWGERGIAYAIRLEGGADDGRIVGTSTLGDFEPVNEAAHLGWTAYDPRVWGTVVNPEAKLLLLGAAFDHGFGRVKLQADAVNARSRAAILRLGATFEGVLRRVMPKPDGTWRDTAVYSVLADEWPGVRAGLEERIAAWGDRPVELADSAVD</sequence>
<dbReference type="AlphaFoldDB" id="A0A9W6CS64"/>
<reference evidence="2" key="1">
    <citation type="submission" date="2022-12" db="EMBL/GenBank/DDBJ databases">
        <title>Reference genome sequencing for broad-spectrum identification of bacterial and archaeal isolates by mass spectrometry.</title>
        <authorList>
            <person name="Sekiguchi Y."/>
            <person name="Tourlousse D.M."/>
        </authorList>
    </citation>
    <scope>NUCLEOTIDE SEQUENCE</scope>
    <source>
        <strain evidence="2">14</strain>
    </source>
</reference>
<keyword evidence="3" id="KW-1185">Reference proteome</keyword>
<dbReference type="RefSeq" id="WP_281884096.1">
    <property type="nucleotide sequence ID" value="NZ_BSDP01000001.1"/>
</dbReference>
<dbReference type="Gene3D" id="3.40.630.30">
    <property type="match status" value="1"/>
</dbReference>
<dbReference type="Proteomes" id="UP001144396">
    <property type="component" value="Unassembled WGS sequence"/>
</dbReference>
<gene>
    <name evidence="2" type="ORF">ARHIZOSPH14_17500</name>
</gene>
<dbReference type="PROSITE" id="PS51186">
    <property type="entry name" value="GNAT"/>
    <property type="match status" value="1"/>
</dbReference>
<evidence type="ECO:0000313" key="2">
    <source>
        <dbReference type="EMBL" id="GLI27508.1"/>
    </source>
</evidence>
<dbReference type="SUPFAM" id="SSF55729">
    <property type="entry name" value="Acyl-CoA N-acyltransferases (Nat)"/>
    <property type="match status" value="1"/>
</dbReference>